<dbReference type="GO" id="GO:0005525">
    <property type="term" value="F:GTP binding"/>
    <property type="evidence" value="ECO:0007669"/>
    <property type="project" value="UniProtKB-KW"/>
</dbReference>
<evidence type="ECO:0000256" key="1">
    <source>
        <dbReference type="ARBA" id="ARBA00009625"/>
    </source>
</evidence>
<dbReference type="InterPro" id="IPR027417">
    <property type="entry name" value="P-loop_NTPase"/>
</dbReference>
<dbReference type="PANTHER" id="PTHR43087:SF1">
    <property type="entry name" value="LAO_AO TRANSPORT SYSTEM ATPASE"/>
    <property type="match status" value="1"/>
</dbReference>
<reference evidence="7" key="1">
    <citation type="submission" date="2019-09" db="EMBL/GenBank/DDBJ databases">
        <authorList>
            <person name="Teo W.F.A."/>
            <person name="Duangmal K."/>
        </authorList>
    </citation>
    <scope>NUCLEOTIDE SEQUENCE [LARGE SCALE GENOMIC DNA]</scope>
    <source>
        <strain evidence="7">K81G1</strain>
    </source>
</reference>
<evidence type="ECO:0000313" key="8">
    <source>
        <dbReference type="Proteomes" id="UP000319769"/>
    </source>
</evidence>
<feature type="domain" description="AAA+ ATPase" evidence="6">
    <location>
        <begin position="61"/>
        <end position="232"/>
    </location>
</feature>
<dbReference type="InterPro" id="IPR052040">
    <property type="entry name" value="GTPase/Isobutyryl-CoA_mutase"/>
</dbReference>
<name>A0A5N0VDF7_9PSEU</name>
<evidence type="ECO:0000256" key="5">
    <source>
        <dbReference type="ARBA" id="ARBA00023186"/>
    </source>
</evidence>
<keyword evidence="3" id="KW-0378">Hydrolase</keyword>
<dbReference type="CDD" id="cd03114">
    <property type="entry name" value="MMAA-like"/>
    <property type="match status" value="1"/>
</dbReference>
<evidence type="ECO:0000256" key="4">
    <source>
        <dbReference type="ARBA" id="ARBA00023134"/>
    </source>
</evidence>
<organism evidence="7 8">
    <name type="scientific">Amycolatopsis acidicola</name>
    <dbReference type="NCBI Taxonomy" id="2596893"/>
    <lineage>
        <taxon>Bacteria</taxon>
        <taxon>Bacillati</taxon>
        <taxon>Actinomycetota</taxon>
        <taxon>Actinomycetes</taxon>
        <taxon>Pseudonocardiales</taxon>
        <taxon>Pseudonocardiaceae</taxon>
        <taxon>Amycolatopsis</taxon>
    </lineage>
</organism>
<dbReference type="SUPFAM" id="SSF52540">
    <property type="entry name" value="P-loop containing nucleoside triphosphate hydrolases"/>
    <property type="match status" value="1"/>
</dbReference>
<dbReference type="Proteomes" id="UP000319769">
    <property type="component" value="Unassembled WGS sequence"/>
</dbReference>
<gene>
    <name evidence="7" type="primary">meaB</name>
    <name evidence="7" type="ORF">FPZ12_007225</name>
</gene>
<keyword evidence="2" id="KW-0547">Nucleotide-binding</keyword>
<evidence type="ECO:0000256" key="2">
    <source>
        <dbReference type="ARBA" id="ARBA00022741"/>
    </source>
</evidence>
<dbReference type="EMBL" id="VMNW02000007">
    <property type="protein sequence ID" value="KAA9164379.1"/>
    <property type="molecule type" value="Genomic_DNA"/>
</dbReference>
<evidence type="ECO:0000259" key="6">
    <source>
        <dbReference type="SMART" id="SM00382"/>
    </source>
</evidence>
<accession>A0A5N0VDF7</accession>
<dbReference type="SMART" id="SM00382">
    <property type="entry name" value="AAA"/>
    <property type="match status" value="1"/>
</dbReference>
<protein>
    <submittedName>
        <fullName evidence="7">Methylmalonyl Co-A mutase-associated GTPase MeaB</fullName>
    </submittedName>
</protein>
<dbReference type="AlphaFoldDB" id="A0A5N0VDF7"/>
<keyword evidence="4" id="KW-0342">GTP-binding</keyword>
<keyword evidence="8" id="KW-1185">Reference proteome</keyword>
<dbReference type="InterPro" id="IPR003593">
    <property type="entry name" value="AAA+_ATPase"/>
</dbReference>
<evidence type="ECO:0000256" key="3">
    <source>
        <dbReference type="ARBA" id="ARBA00022801"/>
    </source>
</evidence>
<comment type="caution">
    <text evidence="7">The sequence shown here is derived from an EMBL/GenBank/DDBJ whole genome shotgun (WGS) entry which is preliminary data.</text>
</comment>
<dbReference type="RefSeq" id="WP_144747029.1">
    <property type="nucleotide sequence ID" value="NZ_VMNW02000007.1"/>
</dbReference>
<evidence type="ECO:0000313" key="7">
    <source>
        <dbReference type="EMBL" id="KAA9164379.1"/>
    </source>
</evidence>
<dbReference type="OrthoDB" id="9778292at2"/>
<comment type="similarity">
    <text evidence="1">Belongs to the SIMIBI class G3E GTPase family. ArgK/MeaB subfamily.</text>
</comment>
<sequence length="330" mass="35829">MSHSTTPVAGPREDETDRLKEQIARARTGELRSLARLITRVENNDPLLPRLSQELLAVDSRARIIGLTGPPGVGKSTTTSALVTAFRTAGHRVAVLAVDPSSPFSSGALLGDRVRMNVHAKDDGVYIRSLATRGHLGGLTGSINQVARVLDAAGYDVILVETVGVGQSEVEVAGFADTTMVLLAPGMGDGVQAAKAGVLEIGDIFVINKADKDGAEAVRRDIRNMIALNSYGPGQWKPPITMCVASRTDGIGLLKDKTDEHWVWLEETGELRQRRKRRTREEIEGIAVAELRARWREGQDNDRLERAANEVLHGRGDPYSMATTFLRTRP</sequence>
<proteinExistence type="inferred from homology"/>
<dbReference type="PANTHER" id="PTHR43087">
    <property type="entry name" value="LYSINE/ARGININE/ORNITHINE TRANSPORT SYSTEM KINASE"/>
    <property type="match status" value="1"/>
</dbReference>
<dbReference type="InterPro" id="IPR005129">
    <property type="entry name" value="GTPase_ArgK"/>
</dbReference>
<dbReference type="Gene3D" id="3.40.50.300">
    <property type="entry name" value="P-loop containing nucleotide triphosphate hydrolases"/>
    <property type="match status" value="1"/>
</dbReference>
<dbReference type="NCBIfam" id="TIGR00750">
    <property type="entry name" value="lao"/>
    <property type="match status" value="1"/>
</dbReference>
<dbReference type="GO" id="GO:0003924">
    <property type="term" value="F:GTPase activity"/>
    <property type="evidence" value="ECO:0007669"/>
    <property type="project" value="InterPro"/>
</dbReference>
<dbReference type="Pfam" id="PF03308">
    <property type="entry name" value="MeaB"/>
    <property type="match status" value="1"/>
</dbReference>
<keyword evidence="5" id="KW-0143">Chaperone</keyword>